<dbReference type="STRING" id="754252.PFREUD_21100"/>
<feature type="compositionally biased region" description="Basic and acidic residues" evidence="1">
    <location>
        <begin position="64"/>
        <end position="74"/>
    </location>
</feature>
<name>D7GGE5_PROFC</name>
<sequence length="83" mass="8807">MLDPGEGLADIDRAVRRDVEAALAEELGWAGVDQGVDAEAQPCAGQEGLEFAGQARLARARAAVENHHGGDHALHYRVPGRTH</sequence>
<dbReference type="Proteomes" id="UP000000936">
    <property type="component" value="Chromosome"/>
</dbReference>
<dbReference type="AlphaFoldDB" id="D7GGE5"/>
<evidence type="ECO:0000313" key="3">
    <source>
        <dbReference type="Proteomes" id="UP000000936"/>
    </source>
</evidence>
<evidence type="ECO:0000256" key="1">
    <source>
        <dbReference type="SAM" id="MobiDB-lite"/>
    </source>
</evidence>
<keyword evidence="3" id="KW-1185">Reference proteome</keyword>
<organism evidence="2 3">
    <name type="scientific">Propionibacterium freudenreichii subsp. shermanii (strain ATCC 9614 / DSM 4902 / CIP 103027 / NCIMB 8099 / CIRM-BIA1)</name>
    <dbReference type="NCBI Taxonomy" id="754252"/>
    <lineage>
        <taxon>Bacteria</taxon>
        <taxon>Bacillati</taxon>
        <taxon>Actinomycetota</taxon>
        <taxon>Actinomycetes</taxon>
        <taxon>Propionibacteriales</taxon>
        <taxon>Propionibacteriaceae</taxon>
        <taxon>Propionibacterium</taxon>
    </lineage>
</organism>
<evidence type="ECO:0000313" key="2">
    <source>
        <dbReference type="EMBL" id="CBL57606.1"/>
    </source>
</evidence>
<proteinExistence type="predicted"/>
<dbReference type="HOGENOM" id="CLU_2539831_0_0_11"/>
<dbReference type="KEGG" id="pfr:PFREUD_21100"/>
<reference evidence="2 3" key="1">
    <citation type="journal article" date="2010" name="PLoS ONE">
        <title>The complete genome of Propionibacterium freudenreichii CIRM-BIA1, a hardy actinobacterium with food and probiotic applications.</title>
        <authorList>
            <person name="Falentin H."/>
            <person name="Deutsch S.M."/>
            <person name="Jan G."/>
            <person name="Loux V."/>
            <person name="Thierry A."/>
            <person name="Parayre S."/>
            <person name="Maillard M.B."/>
            <person name="Dherbecourt J."/>
            <person name="Cousin F.J."/>
            <person name="Jardin J."/>
            <person name="Siguier P."/>
            <person name="Couloux A."/>
            <person name="Barbe V."/>
            <person name="Vacherie B."/>
            <person name="Wincker P."/>
            <person name="Gibrat J.F."/>
            <person name="Gaillardin C."/>
            <person name="Lortal S."/>
        </authorList>
    </citation>
    <scope>NUCLEOTIDE SEQUENCE [LARGE SCALE GENOMIC DNA]</scope>
    <source>
        <strain evidence="3">ATCC 9614 / DSM 4902 / CIP 103027 / NCIMB 8099 / CIRM-BIA1</strain>
    </source>
</reference>
<dbReference type="EMBL" id="FN806773">
    <property type="protein sequence ID" value="CBL57606.1"/>
    <property type="molecule type" value="Genomic_DNA"/>
</dbReference>
<feature type="region of interest" description="Disordered" evidence="1">
    <location>
        <begin position="64"/>
        <end position="83"/>
    </location>
</feature>
<accession>D7GGE5</accession>
<gene>
    <name evidence="2" type="ordered locus">PFREUD_21100</name>
</gene>
<protein>
    <submittedName>
        <fullName evidence="2">Uncharacterized protein</fullName>
    </submittedName>
</protein>